<keyword evidence="10" id="KW-0539">Nucleus</keyword>
<organism evidence="14 15">
    <name type="scientific">Petrolisthes manimaculis</name>
    <dbReference type="NCBI Taxonomy" id="1843537"/>
    <lineage>
        <taxon>Eukaryota</taxon>
        <taxon>Metazoa</taxon>
        <taxon>Ecdysozoa</taxon>
        <taxon>Arthropoda</taxon>
        <taxon>Crustacea</taxon>
        <taxon>Multicrustacea</taxon>
        <taxon>Malacostraca</taxon>
        <taxon>Eumalacostraca</taxon>
        <taxon>Eucarida</taxon>
        <taxon>Decapoda</taxon>
        <taxon>Pleocyemata</taxon>
        <taxon>Anomura</taxon>
        <taxon>Galatheoidea</taxon>
        <taxon>Porcellanidae</taxon>
        <taxon>Petrolisthes</taxon>
    </lineage>
</organism>
<dbReference type="Gene3D" id="1.10.10.2590">
    <property type="entry name" value="BEN domain"/>
    <property type="match status" value="1"/>
</dbReference>
<comment type="subcellular location">
    <subcellularLocation>
        <location evidence="1">Nucleus</location>
    </subcellularLocation>
</comment>
<feature type="region of interest" description="Disordered" evidence="12">
    <location>
        <begin position="89"/>
        <end position="145"/>
    </location>
</feature>
<keyword evidence="6" id="KW-0805">Transcription regulation</keyword>
<keyword evidence="15" id="KW-1185">Reference proteome</keyword>
<evidence type="ECO:0000256" key="4">
    <source>
        <dbReference type="ARBA" id="ARBA00022491"/>
    </source>
</evidence>
<evidence type="ECO:0000256" key="12">
    <source>
        <dbReference type="SAM" id="MobiDB-lite"/>
    </source>
</evidence>
<name>A0AAE1TVW9_9EUCA</name>
<sequence>MEGRLGVWEEKLSGRIGKRDKERGKVNMEERLGGRTDGRDKESVVSSRDTWWMEPRQPCVPLGIEPLAVLHLICGLILGRPLTPVPCPPTSSVRAARGDSRNGDFLLPGRTPGDSLPEPQAGLPAARPPPPSTDTLPLPSEPDPHYPTRIHLGRGFQNILDCSTNSKPHQSCQIRAKKRYKYGLHPPTTVLCHSSLAIFVLVGLGTWRDFEPHTNRLERKLSVAMGEESEEDCDYSTVLPRVKQVPLSLHDLLNHLVTEVSEIRTCMNTRLTSLETKVSVLVQTCNRISSKLDTLERQAGKQSDQNVPMEMAIEMPNAPIIVQDTDTNHQMNIINLNSEEEFPHGSWLGDPTHPTLRVRCPITPQNLLHINSTCMTAEKMALTLLDYLFTKDELATSNLSGRSRWNKRQLDPLMIFGIRCHLLYKFNITTKLWHKIRQNMDSKCRSAWKRRIRGMVTQPRNSRQAPQIGHTSSVRKDPAVNEDISFDFDSLQNSNLDLSDVKVITQSPTCELRILNATSEQISQLQDTQEIILSEEQILAQPSAEKSILISNSSSVTMSAEVLSGEELEPLTSQSSSLATMDHTDHRITLKAEPELAILDQHGILATRDSETDD</sequence>
<dbReference type="EMBL" id="JAWZYT010003716">
    <property type="protein sequence ID" value="KAK4297095.1"/>
    <property type="molecule type" value="Genomic_DNA"/>
</dbReference>
<keyword evidence="4" id="KW-0678">Repressor</keyword>
<comment type="similarity">
    <text evidence="2">Belongs to the BANP/SMAR1 family.</text>
</comment>
<keyword evidence="11" id="KW-0131">Cell cycle</keyword>
<dbReference type="Proteomes" id="UP001292094">
    <property type="component" value="Unassembled WGS sequence"/>
</dbReference>
<keyword evidence="8" id="KW-0238">DNA-binding</keyword>
<evidence type="ECO:0000256" key="2">
    <source>
        <dbReference type="ARBA" id="ARBA00009735"/>
    </source>
</evidence>
<dbReference type="PANTHER" id="PTHR16243">
    <property type="entry name" value="BTG3-ASSOCIATED NUCLEAR PROTEIN BANP"/>
    <property type="match status" value="1"/>
</dbReference>
<gene>
    <name evidence="14" type="ORF">Pmani_030457</name>
</gene>
<evidence type="ECO:0000256" key="9">
    <source>
        <dbReference type="ARBA" id="ARBA00023163"/>
    </source>
</evidence>
<dbReference type="InterPro" id="IPR018379">
    <property type="entry name" value="BEN_domain"/>
</dbReference>
<dbReference type="InterPro" id="IPR042343">
    <property type="entry name" value="BANP"/>
</dbReference>
<dbReference type="GO" id="GO:0034504">
    <property type="term" value="P:protein localization to nucleus"/>
    <property type="evidence" value="ECO:0007669"/>
    <property type="project" value="TreeGrafter"/>
</dbReference>
<dbReference type="GO" id="GO:0006325">
    <property type="term" value="P:chromatin organization"/>
    <property type="evidence" value="ECO:0007669"/>
    <property type="project" value="UniProtKB-KW"/>
</dbReference>
<keyword evidence="5" id="KW-0156">Chromatin regulator</keyword>
<dbReference type="PROSITE" id="PS51457">
    <property type="entry name" value="BEN"/>
    <property type="match status" value="1"/>
</dbReference>
<evidence type="ECO:0000256" key="11">
    <source>
        <dbReference type="ARBA" id="ARBA00023306"/>
    </source>
</evidence>
<dbReference type="PANTHER" id="PTHR16243:SF2">
    <property type="entry name" value="PROTEIN BANP"/>
    <property type="match status" value="1"/>
</dbReference>
<evidence type="ECO:0000256" key="7">
    <source>
        <dbReference type="ARBA" id="ARBA00023054"/>
    </source>
</evidence>
<dbReference type="AlphaFoldDB" id="A0AAE1TVW9"/>
<accession>A0AAE1TVW9</accession>
<evidence type="ECO:0000313" key="14">
    <source>
        <dbReference type="EMBL" id="KAK4297095.1"/>
    </source>
</evidence>
<dbReference type="GO" id="GO:0003677">
    <property type="term" value="F:DNA binding"/>
    <property type="evidence" value="ECO:0007669"/>
    <property type="project" value="UniProtKB-KW"/>
</dbReference>
<evidence type="ECO:0000256" key="8">
    <source>
        <dbReference type="ARBA" id="ARBA00023125"/>
    </source>
</evidence>
<evidence type="ECO:0000256" key="5">
    <source>
        <dbReference type="ARBA" id="ARBA00022853"/>
    </source>
</evidence>
<evidence type="ECO:0000256" key="6">
    <source>
        <dbReference type="ARBA" id="ARBA00023015"/>
    </source>
</evidence>
<evidence type="ECO:0000313" key="15">
    <source>
        <dbReference type="Proteomes" id="UP001292094"/>
    </source>
</evidence>
<evidence type="ECO:0000259" key="13">
    <source>
        <dbReference type="PROSITE" id="PS51457"/>
    </source>
</evidence>
<reference evidence="14" key="1">
    <citation type="submission" date="2023-11" db="EMBL/GenBank/DDBJ databases">
        <title>Genome assemblies of two species of porcelain crab, Petrolisthes cinctipes and Petrolisthes manimaculis (Anomura: Porcellanidae).</title>
        <authorList>
            <person name="Angst P."/>
        </authorList>
    </citation>
    <scope>NUCLEOTIDE SEQUENCE</scope>
    <source>
        <strain evidence="14">PB745_02</strain>
        <tissue evidence="14">Gill</tissue>
    </source>
</reference>
<keyword evidence="7" id="KW-0175">Coiled coil</keyword>
<dbReference type="SMART" id="SM01025">
    <property type="entry name" value="BEN"/>
    <property type="match status" value="1"/>
</dbReference>
<dbReference type="Pfam" id="PF10523">
    <property type="entry name" value="BEN"/>
    <property type="match status" value="1"/>
</dbReference>
<proteinExistence type="inferred from homology"/>
<keyword evidence="9" id="KW-0804">Transcription</keyword>
<feature type="domain" description="BEN" evidence="13">
    <location>
        <begin position="349"/>
        <end position="451"/>
    </location>
</feature>
<protein>
    <recommendedName>
        <fullName evidence="3">Protein BANP</fullName>
    </recommendedName>
</protein>
<evidence type="ECO:0000256" key="10">
    <source>
        <dbReference type="ARBA" id="ARBA00023242"/>
    </source>
</evidence>
<evidence type="ECO:0000256" key="1">
    <source>
        <dbReference type="ARBA" id="ARBA00004123"/>
    </source>
</evidence>
<comment type="caution">
    <text evidence="14">The sequence shown here is derived from an EMBL/GenBank/DDBJ whole genome shotgun (WGS) entry which is preliminary data.</text>
</comment>
<dbReference type="GO" id="GO:0042177">
    <property type="term" value="P:negative regulation of protein catabolic process"/>
    <property type="evidence" value="ECO:0007669"/>
    <property type="project" value="TreeGrafter"/>
</dbReference>
<feature type="region of interest" description="Disordered" evidence="12">
    <location>
        <begin position="19"/>
        <end position="42"/>
    </location>
</feature>
<dbReference type="GO" id="GO:0005634">
    <property type="term" value="C:nucleus"/>
    <property type="evidence" value="ECO:0007669"/>
    <property type="project" value="UniProtKB-SubCell"/>
</dbReference>
<evidence type="ECO:0000256" key="3">
    <source>
        <dbReference type="ARBA" id="ARBA00015794"/>
    </source>
</evidence>